<dbReference type="PANTHER" id="PTHR34235:SF4">
    <property type="entry name" value="SLR0291 PROTEIN"/>
    <property type="match status" value="1"/>
</dbReference>
<reference evidence="1 2" key="2">
    <citation type="submission" date="2020-02" db="EMBL/GenBank/DDBJ databases">
        <title>Genome sequences of Thiorhodococcus mannitoliphagus and Thiorhodococcus minor, purple sulfur photosynthetic bacteria in the gammaproteobacterial family, Chromatiaceae.</title>
        <authorList>
            <person name="Aviles F.A."/>
            <person name="Meyer T.E."/>
            <person name="Kyndt J.A."/>
        </authorList>
    </citation>
    <scope>NUCLEOTIDE SEQUENCE [LARGE SCALE GENOMIC DNA]</scope>
    <source>
        <strain evidence="1 2">DSM 18266</strain>
    </source>
</reference>
<organism evidence="1 2">
    <name type="scientific">Thiorhodococcus mannitoliphagus</name>
    <dbReference type="NCBI Taxonomy" id="329406"/>
    <lineage>
        <taxon>Bacteria</taxon>
        <taxon>Pseudomonadati</taxon>
        <taxon>Pseudomonadota</taxon>
        <taxon>Gammaproteobacteria</taxon>
        <taxon>Chromatiales</taxon>
        <taxon>Chromatiaceae</taxon>
        <taxon>Thiorhodococcus</taxon>
    </lineage>
</organism>
<dbReference type="Pfam" id="PF01724">
    <property type="entry name" value="DUF29"/>
    <property type="match status" value="1"/>
</dbReference>
<dbReference type="Gene3D" id="1.20.1220.20">
    <property type="entry name" value="Uncharcterised protein PF01724"/>
    <property type="match status" value="1"/>
</dbReference>
<comment type="caution">
    <text evidence="1">The sequence shown here is derived from an EMBL/GenBank/DDBJ whole genome shotgun (WGS) entry which is preliminary data.</text>
</comment>
<dbReference type="InterPro" id="IPR002636">
    <property type="entry name" value="DUF29"/>
</dbReference>
<dbReference type="RefSeq" id="WP_164652513.1">
    <property type="nucleotide sequence ID" value="NZ_JAAIJR010000012.1"/>
</dbReference>
<protein>
    <submittedName>
        <fullName evidence="1">DUF29 domain-containing protein</fullName>
    </submittedName>
</protein>
<gene>
    <name evidence="1" type="ORF">G3480_04680</name>
</gene>
<sequence length="152" mass="17458">MSTAYDQDFFTWTQEQAAYLKQGRLDLLDLEHLAEEVADMGKSEQRHLAQRLAVLIGHLLKLQIQVDRTRTNEKSWRNTITTQRRSLARHLAQNPGLKNPAQMAKALESGWDDGRDLAIRETGLDPDLFPEDNPYHLEQLLDPECWPLAAPE</sequence>
<proteinExistence type="predicted"/>
<name>A0A6P1DV85_9GAMM</name>
<dbReference type="Proteomes" id="UP000471640">
    <property type="component" value="Unassembled WGS sequence"/>
</dbReference>
<dbReference type="EMBL" id="JAAIJR010000012">
    <property type="protein sequence ID" value="NEX19614.1"/>
    <property type="molecule type" value="Genomic_DNA"/>
</dbReference>
<accession>A0A6P1DV85</accession>
<evidence type="ECO:0000313" key="2">
    <source>
        <dbReference type="Proteomes" id="UP000471640"/>
    </source>
</evidence>
<evidence type="ECO:0000313" key="1">
    <source>
        <dbReference type="EMBL" id="NEX19614.1"/>
    </source>
</evidence>
<keyword evidence="2" id="KW-1185">Reference proteome</keyword>
<dbReference type="PANTHER" id="PTHR34235">
    <property type="entry name" value="SLR1203 PROTEIN-RELATED"/>
    <property type="match status" value="1"/>
</dbReference>
<reference evidence="2" key="1">
    <citation type="journal article" date="2020" name="Microbiol. Resour. Announc.">
        <title>Draft Genome Sequences of Thiorhodococcus mannitoliphagus and Thiorhodococcus minor, Purple Sulfur Photosynthetic Bacteria in the Gammaproteobacterial Family Chromatiaceae.</title>
        <authorList>
            <person name="Aviles F.A."/>
            <person name="Meyer T.E."/>
            <person name="Kyndt J.A."/>
        </authorList>
    </citation>
    <scope>NUCLEOTIDE SEQUENCE [LARGE SCALE GENOMIC DNA]</scope>
    <source>
        <strain evidence="2">DSM 18266</strain>
    </source>
</reference>
<dbReference type="AlphaFoldDB" id="A0A6P1DV85"/>